<accession>A0A4Q7ZB38</accession>
<proteinExistence type="predicted"/>
<dbReference type="PANTHER" id="PTHR42756:SF1">
    <property type="entry name" value="TRANSCRIPTIONAL REPRESSOR OF EMRAB OPERON"/>
    <property type="match status" value="1"/>
</dbReference>
<dbReference type="InterPro" id="IPR000835">
    <property type="entry name" value="HTH_MarR-typ"/>
</dbReference>
<dbReference type="RefSeq" id="WP_130412365.1">
    <property type="nucleotide sequence ID" value="NZ_SHKX01000011.1"/>
</dbReference>
<gene>
    <name evidence="5" type="ORF">EV700_1527</name>
</gene>
<evidence type="ECO:0000313" key="6">
    <source>
        <dbReference type="Proteomes" id="UP000292423"/>
    </source>
</evidence>
<dbReference type="OrthoDB" id="32523at2"/>
<dbReference type="InterPro" id="IPR036388">
    <property type="entry name" value="WH-like_DNA-bd_sf"/>
</dbReference>
<dbReference type="GO" id="GO:0003677">
    <property type="term" value="F:DNA binding"/>
    <property type="evidence" value="ECO:0007669"/>
    <property type="project" value="UniProtKB-KW"/>
</dbReference>
<dbReference type="AlphaFoldDB" id="A0A4Q7ZB38"/>
<evidence type="ECO:0000313" key="5">
    <source>
        <dbReference type="EMBL" id="RZU47135.1"/>
    </source>
</evidence>
<dbReference type="InterPro" id="IPR036390">
    <property type="entry name" value="WH_DNA-bd_sf"/>
</dbReference>
<keyword evidence="3" id="KW-0804">Transcription</keyword>
<dbReference type="Pfam" id="PF01047">
    <property type="entry name" value="MarR"/>
    <property type="match status" value="1"/>
</dbReference>
<dbReference type="PROSITE" id="PS50995">
    <property type="entry name" value="HTH_MARR_2"/>
    <property type="match status" value="1"/>
</dbReference>
<evidence type="ECO:0000256" key="2">
    <source>
        <dbReference type="ARBA" id="ARBA00023125"/>
    </source>
</evidence>
<dbReference type="PANTHER" id="PTHR42756">
    <property type="entry name" value="TRANSCRIPTIONAL REGULATOR, MARR"/>
    <property type="match status" value="1"/>
</dbReference>
<keyword evidence="6" id="KW-1185">Reference proteome</keyword>
<feature type="domain" description="HTH marR-type" evidence="4">
    <location>
        <begin position="5"/>
        <end position="137"/>
    </location>
</feature>
<sequence length="142" mass="15248">MHLSQESPGFLISDVARLLRRSLARRLESGGLNTTQARVLTFAARHPGITQSKLAELMELAPVTLARIVDQLSVDGLVERRQEPGNLHAWGLYLTAASAPQLATIESAADAIRGDVLRGLDPEQAAAMVKALRTVQSILSAT</sequence>
<organism evidence="5 6">
    <name type="scientific">Fluviicoccus keumensis</name>
    <dbReference type="NCBI Taxonomy" id="1435465"/>
    <lineage>
        <taxon>Bacteria</taxon>
        <taxon>Pseudomonadati</taxon>
        <taxon>Pseudomonadota</taxon>
        <taxon>Gammaproteobacteria</taxon>
        <taxon>Moraxellales</taxon>
        <taxon>Moraxellaceae</taxon>
        <taxon>Fluviicoccus</taxon>
    </lineage>
</organism>
<dbReference type="GO" id="GO:0003700">
    <property type="term" value="F:DNA-binding transcription factor activity"/>
    <property type="evidence" value="ECO:0007669"/>
    <property type="project" value="InterPro"/>
</dbReference>
<name>A0A4Q7ZB38_9GAMM</name>
<protein>
    <submittedName>
        <fullName evidence="5">DNA-binding MarR family transcriptional regulator</fullName>
    </submittedName>
</protein>
<dbReference type="EMBL" id="SHKX01000011">
    <property type="protein sequence ID" value="RZU47135.1"/>
    <property type="molecule type" value="Genomic_DNA"/>
</dbReference>
<dbReference type="SMART" id="SM00347">
    <property type="entry name" value="HTH_MARR"/>
    <property type="match status" value="1"/>
</dbReference>
<keyword evidence="1" id="KW-0805">Transcription regulation</keyword>
<dbReference type="Proteomes" id="UP000292423">
    <property type="component" value="Unassembled WGS sequence"/>
</dbReference>
<evidence type="ECO:0000256" key="1">
    <source>
        <dbReference type="ARBA" id="ARBA00023015"/>
    </source>
</evidence>
<keyword evidence="2 5" id="KW-0238">DNA-binding</keyword>
<evidence type="ECO:0000259" key="4">
    <source>
        <dbReference type="PROSITE" id="PS50995"/>
    </source>
</evidence>
<dbReference type="SUPFAM" id="SSF46785">
    <property type="entry name" value="Winged helix' DNA-binding domain"/>
    <property type="match status" value="1"/>
</dbReference>
<dbReference type="Gene3D" id="1.10.10.10">
    <property type="entry name" value="Winged helix-like DNA-binding domain superfamily/Winged helix DNA-binding domain"/>
    <property type="match status" value="1"/>
</dbReference>
<comment type="caution">
    <text evidence="5">The sequence shown here is derived from an EMBL/GenBank/DDBJ whole genome shotgun (WGS) entry which is preliminary data.</text>
</comment>
<reference evidence="5 6" key="1">
    <citation type="submission" date="2019-02" db="EMBL/GenBank/DDBJ databases">
        <title>Genomic Encyclopedia of Type Strains, Phase IV (KMG-IV): sequencing the most valuable type-strain genomes for metagenomic binning, comparative biology and taxonomic classification.</title>
        <authorList>
            <person name="Goeker M."/>
        </authorList>
    </citation>
    <scope>NUCLEOTIDE SEQUENCE [LARGE SCALE GENOMIC DNA]</scope>
    <source>
        <strain evidence="5 6">DSM 105135</strain>
    </source>
</reference>
<evidence type="ECO:0000256" key="3">
    <source>
        <dbReference type="ARBA" id="ARBA00023163"/>
    </source>
</evidence>